<dbReference type="PROSITE" id="PS50022">
    <property type="entry name" value="FA58C_3"/>
    <property type="match status" value="1"/>
</dbReference>
<dbReference type="Pfam" id="PF00754">
    <property type="entry name" value="F5_F8_type_C"/>
    <property type="match status" value="1"/>
</dbReference>
<sequence length="104" mass="11899">MDMGLGFAGGSTWSPQLSSYDQHLTVELVDRYEIRSIATRGRAHTNEYVTEYIVQYSDDGQAWASYESQDGVDEVLIEILIIKKKRRTFLSKISFVHAIDIVHM</sequence>
<name>A0A833S0R4_9HYME</name>
<dbReference type="InterPro" id="IPR000421">
    <property type="entry name" value="FA58C"/>
</dbReference>
<keyword evidence="3" id="KW-1185">Reference proteome</keyword>
<accession>A0A833S0R4</accession>
<reference evidence="2" key="1">
    <citation type="submission" date="2019-11" db="EMBL/GenBank/DDBJ databases">
        <title>The nuclear and mitochondrial genomes of Frieseomelitta varia - a highly eusocial stingless bee (Meliponini) with a permanently sterile worker caste.</title>
        <authorList>
            <person name="Freitas F.C.P."/>
            <person name="Lourenco A.P."/>
            <person name="Nunes F.M.F."/>
            <person name="Paschoal A.R."/>
            <person name="Abreu F.C.P."/>
            <person name="Barbin F.O."/>
            <person name="Bataglia L."/>
            <person name="Cardoso-Junior C.A.M."/>
            <person name="Cervoni M.S."/>
            <person name="Silva S.R."/>
            <person name="Dalarmi F."/>
            <person name="Del Lama M.A."/>
            <person name="Depintor T.S."/>
            <person name="Ferreira K.M."/>
            <person name="Goria P.S."/>
            <person name="Jaskot M.C."/>
            <person name="Lago D.C."/>
            <person name="Luna-Lucena D."/>
            <person name="Moda L.M."/>
            <person name="Nascimento L."/>
            <person name="Pedrino M."/>
            <person name="Rabico F.O."/>
            <person name="Sanches F.C."/>
            <person name="Santos D.E."/>
            <person name="Santos C.G."/>
            <person name="Vieira J."/>
            <person name="Lopes T.F."/>
            <person name="Barchuk A.R."/>
            <person name="Hartfelder K."/>
            <person name="Simoes Z.L.P."/>
            <person name="Bitondi M.M.G."/>
            <person name="Pinheiro D.G."/>
        </authorList>
    </citation>
    <scope>NUCLEOTIDE SEQUENCE</scope>
    <source>
        <strain evidence="2">USP_RPSP 00005682</strain>
        <tissue evidence="2">Whole individual</tissue>
    </source>
</reference>
<dbReference type="EMBL" id="WNWW01000371">
    <property type="protein sequence ID" value="KAF3425627.1"/>
    <property type="molecule type" value="Genomic_DNA"/>
</dbReference>
<evidence type="ECO:0000313" key="2">
    <source>
        <dbReference type="EMBL" id="KAF3425627.1"/>
    </source>
</evidence>
<feature type="domain" description="F5/8 type C" evidence="1">
    <location>
        <begin position="1"/>
        <end position="66"/>
    </location>
</feature>
<organism evidence="2 3">
    <name type="scientific">Frieseomelitta varia</name>
    <dbReference type="NCBI Taxonomy" id="561572"/>
    <lineage>
        <taxon>Eukaryota</taxon>
        <taxon>Metazoa</taxon>
        <taxon>Ecdysozoa</taxon>
        <taxon>Arthropoda</taxon>
        <taxon>Hexapoda</taxon>
        <taxon>Insecta</taxon>
        <taxon>Pterygota</taxon>
        <taxon>Neoptera</taxon>
        <taxon>Endopterygota</taxon>
        <taxon>Hymenoptera</taxon>
        <taxon>Apocrita</taxon>
        <taxon>Aculeata</taxon>
        <taxon>Apoidea</taxon>
        <taxon>Anthophila</taxon>
        <taxon>Apidae</taxon>
        <taxon>Frieseomelitta</taxon>
    </lineage>
</organism>
<dbReference type="Gene3D" id="2.60.120.260">
    <property type="entry name" value="Galactose-binding domain-like"/>
    <property type="match status" value="1"/>
</dbReference>
<evidence type="ECO:0000313" key="3">
    <source>
        <dbReference type="Proteomes" id="UP000655588"/>
    </source>
</evidence>
<comment type="caution">
    <text evidence="2">The sequence shown here is derived from an EMBL/GenBank/DDBJ whole genome shotgun (WGS) entry which is preliminary data.</text>
</comment>
<proteinExistence type="predicted"/>
<dbReference type="AlphaFoldDB" id="A0A833S0R4"/>
<dbReference type="Proteomes" id="UP000655588">
    <property type="component" value="Unassembled WGS sequence"/>
</dbReference>
<gene>
    <name evidence="2" type="ORF">E2986_13102</name>
</gene>
<protein>
    <recommendedName>
        <fullName evidence="1">F5/8 type C domain-containing protein</fullName>
    </recommendedName>
</protein>
<dbReference type="InterPro" id="IPR008979">
    <property type="entry name" value="Galactose-bd-like_sf"/>
</dbReference>
<evidence type="ECO:0000259" key="1">
    <source>
        <dbReference type="PROSITE" id="PS50022"/>
    </source>
</evidence>
<dbReference type="SUPFAM" id="SSF49785">
    <property type="entry name" value="Galactose-binding domain-like"/>
    <property type="match status" value="1"/>
</dbReference>